<evidence type="ECO:0000256" key="6">
    <source>
        <dbReference type="SAM" id="MobiDB-lite"/>
    </source>
</evidence>
<dbReference type="FunFam" id="1.10.10.1580:FF:000001">
    <property type="entry name" value="interferon regulatory factor 2-binding protein 2"/>
    <property type="match status" value="1"/>
</dbReference>
<feature type="region of interest" description="Disordered" evidence="6">
    <location>
        <begin position="264"/>
        <end position="306"/>
    </location>
</feature>
<keyword evidence="3" id="KW-0678">Repressor</keyword>
<dbReference type="GO" id="GO:0003714">
    <property type="term" value="F:transcription corepressor activity"/>
    <property type="evidence" value="ECO:0007669"/>
    <property type="project" value="TreeGrafter"/>
</dbReference>
<dbReference type="InterPro" id="IPR044882">
    <property type="entry name" value="I2BP1/2_C3HC4-RING_sf"/>
</dbReference>
<dbReference type="Pfam" id="PF11261">
    <property type="entry name" value="IRF-2BP1_2"/>
    <property type="match status" value="1"/>
</dbReference>
<evidence type="ECO:0000313" key="10">
    <source>
        <dbReference type="Ensembl" id="ENSGWIP00000049635.1"/>
    </source>
</evidence>
<dbReference type="Gene3D" id="1.10.10.1580">
    <property type="entry name" value="Interferon regulatory factor 2-binding protein"/>
    <property type="match status" value="1"/>
</dbReference>
<evidence type="ECO:0000256" key="4">
    <source>
        <dbReference type="ARBA" id="ARBA00023242"/>
    </source>
</evidence>
<dbReference type="Pfam" id="PF25457">
    <property type="entry name" value="IRF-2BP1_2_M"/>
    <property type="match status" value="1"/>
</dbReference>
<feature type="domain" description="IRF-2BP1/2-like middle" evidence="9">
    <location>
        <begin position="108"/>
        <end position="274"/>
    </location>
</feature>
<evidence type="ECO:0000256" key="1">
    <source>
        <dbReference type="ARBA" id="ARBA00004123"/>
    </source>
</evidence>
<dbReference type="GO" id="GO:0005634">
    <property type="term" value="C:nucleus"/>
    <property type="evidence" value="ECO:0007669"/>
    <property type="project" value="UniProtKB-SubCell"/>
</dbReference>
<evidence type="ECO:0000256" key="5">
    <source>
        <dbReference type="ARBA" id="ARBA00059947"/>
    </source>
</evidence>
<dbReference type="Proteomes" id="UP000694680">
    <property type="component" value="Chromosome 22"/>
</dbReference>
<evidence type="ECO:0000256" key="3">
    <source>
        <dbReference type="ARBA" id="ARBA00022491"/>
    </source>
</evidence>
<evidence type="ECO:0000259" key="8">
    <source>
        <dbReference type="Pfam" id="PF25454"/>
    </source>
</evidence>
<dbReference type="Ensembl" id="ENSGWIT00000053644.1">
    <property type="protein sequence ID" value="ENSGWIP00000049635.1"/>
    <property type="gene ID" value="ENSGWIG00000024215.1"/>
</dbReference>
<feature type="domain" description="Interferon regulatory factor 2-binding protein 1/2-like zinc finger" evidence="7">
    <location>
        <begin position="10"/>
        <end position="60"/>
    </location>
</feature>
<evidence type="ECO:0000259" key="7">
    <source>
        <dbReference type="Pfam" id="PF11261"/>
    </source>
</evidence>
<dbReference type="PANTHER" id="PTHR10816">
    <property type="entry name" value="MYELIN TRANSCRIPTION FACTOR 1-RELATED"/>
    <property type="match status" value="1"/>
</dbReference>
<comment type="function">
    <text evidence="5">Acts as a transcriptional repressor.</text>
</comment>
<keyword evidence="11" id="KW-1185">Reference proteome</keyword>
<protein>
    <submittedName>
        <fullName evidence="10">Interferon regulatory factor 2-binding protein-like</fullName>
    </submittedName>
</protein>
<dbReference type="SUPFAM" id="SSF57850">
    <property type="entry name" value="RING/U-box"/>
    <property type="match status" value="1"/>
</dbReference>
<reference evidence="10" key="1">
    <citation type="submission" date="2020-06" db="EMBL/GenBank/DDBJ databases">
        <authorList>
            <consortium name="Wellcome Sanger Institute Data Sharing"/>
        </authorList>
    </citation>
    <scope>NUCLEOTIDE SEQUENCE [LARGE SCALE GENOMIC DNA]</scope>
</reference>
<dbReference type="GO" id="GO:0006357">
    <property type="term" value="P:regulation of transcription by RNA polymerase II"/>
    <property type="evidence" value="ECO:0007669"/>
    <property type="project" value="TreeGrafter"/>
</dbReference>
<feature type="compositionally biased region" description="Basic and acidic residues" evidence="6">
    <location>
        <begin position="289"/>
        <end position="306"/>
    </location>
</feature>
<dbReference type="InterPro" id="IPR022750">
    <property type="entry name" value="IRF-2BP1_2-like_Znf"/>
</dbReference>
<organism evidence="10 11">
    <name type="scientific">Gouania willdenowi</name>
    <name type="common">Blunt-snouted clingfish</name>
    <name type="synonym">Lepadogaster willdenowi</name>
    <dbReference type="NCBI Taxonomy" id="441366"/>
    <lineage>
        <taxon>Eukaryota</taxon>
        <taxon>Metazoa</taxon>
        <taxon>Chordata</taxon>
        <taxon>Craniata</taxon>
        <taxon>Vertebrata</taxon>
        <taxon>Euteleostomi</taxon>
        <taxon>Actinopterygii</taxon>
        <taxon>Neopterygii</taxon>
        <taxon>Teleostei</taxon>
        <taxon>Neoteleostei</taxon>
        <taxon>Acanthomorphata</taxon>
        <taxon>Ovalentaria</taxon>
        <taxon>Blenniimorphae</taxon>
        <taxon>Blenniiformes</taxon>
        <taxon>Gobiesocoidei</taxon>
        <taxon>Gobiesocidae</taxon>
        <taxon>Gobiesocinae</taxon>
        <taxon>Gouania</taxon>
    </lineage>
</organism>
<reference evidence="10" key="3">
    <citation type="submission" date="2025-09" db="UniProtKB">
        <authorList>
            <consortium name="Ensembl"/>
        </authorList>
    </citation>
    <scope>IDENTIFICATION</scope>
</reference>
<comment type="similarity">
    <text evidence="2">Belongs to the IRF2BP family.</text>
</comment>
<name>A0A8C5HT16_GOUWI</name>
<dbReference type="Pfam" id="PF25454">
    <property type="entry name" value="zf-C3HC4_IRF-2BP1_2"/>
    <property type="match status" value="1"/>
</dbReference>
<dbReference type="OrthoDB" id="10065080at2759"/>
<dbReference type="GeneID" id="114456821"/>
<dbReference type="InterPro" id="IPR057414">
    <property type="entry name" value="Zf-C3HC4_IRF-2BP1_2"/>
</dbReference>
<gene>
    <name evidence="10" type="primary">irf2bpl</name>
</gene>
<dbReference type="RefSeq" id="XP_028294625.1">
    <property type="nucleotide sequence ID" value="XM_028438824.1"/>
</dbReference>
<feature type="domain" description="Interferon regulatory factor 2-binding protein 1/2-like C3HC4 zinc finger" evidence="8">
    <location>
        <begin position="313"/>
        <end position="383"/>
    </location>
</feature>
<dbReference type="PANTHER" id="PTHR10816:SF19">
    <property type="entry name" value="PROTEIN INTERACTING WITH TTK69 AND SIN3A, ISOFORM D"/>
    <property type="match status" value="1"/>
</dbReference>
<feature type="region of interest" description="Disordered" evidence="6">
    <location>
        <begin position="57"/>
        <end position="114"/>
    </location>
</feature>
<accession>A0A8C5HT16</accession>
<proteinExistence type="inferred from homology"/>
<sequence>MSPPVLSVVRAQCFLCDLPRRPWAVVQDFSEPVCRGCVNYEGSERVERVIESTRSLKRFHRTPGKTPKDLHQPAVDRGREPSSHCTEPDRNHAVPGQNEAGGVQCSPDQDQEREVREKQRNAEALNELQESLRNRKEDWTGRPRGVRDTLRLLSSCTPFMVRFKKDHGLLGRVFGFDAVSKPGADHELKIFIEYPSGSGTVFSSASAAARQMYQDCMRDPNRSLSSGFRYLEYQRRPVTGTSTGTGDWRLLGELLPEPLRGFRAGPEEELLPDPEPRPSDPDLCASPELRVHRETPPVHAPPDKDRECTRSPLSCSVCNDRLEDTHFVQCPSVHAHRFCFPCTRDSIRAQGEGEVFCPSGGRCGLRGGRGPWAFMEAEISSILSGHVTREQPE</sequence>
<keyword evidence="4" id="KW-0539">Nucleus</keyword>
<comment type="subcellular location">
    <subcellularLocation>
        <location evidence="1">Nucleus</location>
    </subcellularLocation>
</comment>
<evidence type="ECO:0000259" key="9">
    <source>
        <dbReference type="Pfam" id="PF25457"/>
    </source>
</evidence>
<reference evidence="10" key="2">
    <citation type="submission" date="2025-08" db="UniProtKB">
        <authorList>
            <consortium name="Ensembl"/>
        </authorList>
    </citation>
    <scope>IDENTIFICATION</scope>
</reference>
<evidence type="ECO:0000313" key="11">
    <source>
        <dbReference type="Proteomes" id="UP000694680"/>
    </source>
</evidence>
<dbReference type="AlphaFoldDB" id="A0A8C5HT16"/>
<dbReference type="InterPro" id="IPR058682">
    <property type="entry name" value="IRF-2BP1/2-like_M"/>
</dbReference>
<feature type="compositionally biased region" description="Basic and acidic residues" evidence="6">
    <location>
        <begin position="66"/>
        <end position="92"/>
    </location>
</feature>
<dbReference type="CTD" id="64207"/>
<evidence type="ECO:0000256" key="2">
    <source>
        <dbReference type="ARBA" id="ARBA00010802"/>
    </source>
</evidence>